<dbReference type="Proteomes" id="UP000663864">
    <property type="component" value="Unassembled WGS sequence"/>
</dbReference>
<reference evidence="2" key="1">
    <citation type="submission" date="2021-02" db="EMBL/GenBank/DDBJ databases">
        <authorList>
            <person name="Nowell W R."/>
        </authorList>
    </citation>
    <scope>NUCLEOTIDE SEQUENCE</scope>
</reference>
<organism evidence="2 3">
    <name type="scientific">Rotaria sordida</name>
    <dbReference type="NCBI Taxonomy" id="392033"/>
    <lineage>
        <taxon>Eukaryota</taxon>
        <taxon>Metazoa</taxon>
        <taxon>Spiralia</taxon>
        <taxon>Gnathifera</taxon>
        <taxon>Rotifera</taxon>
        <taxon>Eurotatoria</taxon>
        <taxon>Bdelloidea</taxon>
        <taxon>Philodinida</taxon>
        <taxon>Philodinidae</taxon>
        <taxon>Rotaria</taxon>
    </lineage>
</organism>
<dbReference type="Proteomes" id="UP000663836">
    <property type="component" value="Unassembled WGS sequence"/>
</dbReference>
<evidence type="ECO:0000313" key="2">
    <source>
        <dbReference type="EMBL" id="CAF4168767.1"/>
    </source>
</evidence>
<protein>
    <submittedName>
        <fullName evidence="2">Uncharacterized protein</fullName>
    </submittedName>
</protein>
<sequence length="118" mass="13336">MMAFNNTYFLEKSLIYHSTALSDVDITALTGQIPVTQSTVVYNESNINHNTSNLYGTANVPRKIYLQNLIKTQKTFQGDKDDVTKWLKDLKYVFDVAHILDTNTSGLISCSLQDEALR</sequence>
<comment type="caution">
    <text evidence="2">The sequence shown here is derived from an EMBL/GenBank/DDBJ whole genome shotgun (WGS) entry which is preliminary data.</text>
</comment>
<evidence type="ECO:0000313" key="3">
    <source>
        <dbReference type="Proteomes" id="UP000663836"/>
    </source>
</evidence>
<evidence type="ECO:0000313" key="1">
    <source>
        <dbReference type="EMBL" id="CAF1499876.1"/>
    </source>
</evidence>
<dbReference type="AlphaFoldDB" id="A0A819Z666"/>
<gene>
    <name evidence="2" type="ORF">JBS370_LOCUS34898</name>
    <name evidence="1" type="ORF">ZHD862_LOCUS37392</name>
</gene>
<dbReference type="EMBL" id="CAJOBD010011517">
    <property type="protein sequence ID" value="CAF4168767.1"/>
    <property type="molecule type" value="Genomic_DNA"/>
</dbReference>
<name>A0A819Z666_9BILA</name>
<dbReference type="EMBL" id="CAJNOT010007021">
    <property type="protein sequence ID" value="CAF1499876.1"/>
    <property type="molecule type" value="Genomic_DNA"/>
</dbReference>
<proteinExistence type="predicted"/>
<accession>A0A819Z666</accession>